<organism evidence="1 2">
    <name type="scientific">Bubo bubo</name>
    <name type="common">Eurasian eagle-owl</name>
    <name type="synonym">Strix bubo</name>
    <dbReference type="NCBI Taxonomy" id="30461"/>
    <lineage>
        <taxon>Eukaryota</taxon>
        <taxon>Metazoa</taxon>
        <taxon>Chordata</taxon>
        <taxon>Craniata</taxon>
        <taxon>Vertebrata</taxon>
        <taxon>Euteleostomi</taxon>
        <taxon>Archelosauria</taxon>
        <taxon>Archosauria</taxon>
        <taxon>Dinosauria</taxon>
        <taxon>Saurischia</taxon>
        <taxon>Theropoda</taxon>
        <taxon>Coelurosauria</taxon>
        <taxon>Aves</taxon>
        <taxon>Neognathae</taxon>
        <taxon>Neoaves</taxon>
        <taxon>Telluraves</taxon>
        <taxon>Strigiformes</taxon>
        <taxon>Strigidae</taxon>
        <taxon>Bubo</taxon>
    </lineage>
</organism>
<accession>A0A8C0FTK9</accession>
<evidence type="ECO:0000313" key="2">
    <source>
        <dbReference type="Proteomes" id="UP000694567"/>
    </source>
</evidence>
<dbReference type="Ensembl" id="ENSBOBT00000024877.1">
    <property type="protein sequence ID" value="ENSBOBP00000024344.1"/>
    <property type="gene ID" value="ENSBOBG00000014487.1"/>
</dbReference>
<sequence length="86" mass="9449">MDSGCWWALGPADLPGGRVTHVLLLLPDSEDRENLLRNGVTHILSVHNSAKPVLEVSARRFLGCFILWGPDGLGAPTKHQLKPFPR</sequence>
<evidence type="ECO:0000313" key="1">
    <source>
        <dbReference type="Ensembl" id="ENSBOBP00000024344.1"/>
    </source>
</evidence>
<protein>
    <submittedName>
        <fullName evidence="1">Uncharacterized protein</fullName>
    </submittedName>
</protein>
<dbReference type="Proteomes" id="UP000694567">
    <property type="component" value="Unplaced"/>
</dbReference>
<reference evidence="1" key="2">
    <citation type="submission" date="2025-09" db="UniProtKB">
        <authorList>
            <consortium name="Ensembl"/>
        </authorList>
    </citation>
    <scope>IDENTIFICATION</scope>
</reference>
<dbReference type="AlphaFoldDB" id="A0A8C0FTK9"/>
<keyword evidence="2" id="KW-1185">Reference proteome</keyword>
<name>A0A8C0FTK9_BUBBB</name>
<proteinExistence type="predicted"/>
<reference evidence="1" key="1">
    <citation type="submission" date="2025-08" db="UniProtKB">
        <authorList>
            <consortium name="Ensembl"/>
        </authorList>
    </citation>
    <scope>IDENTIFICATION</scope>
</reference>